<proteinExistence type="predicted"/>
<dbReference type="InterPro" id="IPR020846">
    <property type="entry name" value="MFS_dom"/>
</dbReference>
<dbReference type="InterPro" id="IPR036259">
    <property type="entry name" value="MFS_trans_sf"/>
</dbReference>
<sequence length="424" mass="45189">MTDAVSTAAGTASPRPGRAPTKWWVVALMFFLGWMFIYADRTILNPVMSEIGAEFGLDKAGLGLLNSVFFLVYALVQVPSGMIGDRFGRLKLIVLGFVIFGLFTGLTGVVGGVGMLFLMRAVAGFGQGFYYGPQYSLSGEMIPGRLRTLGSAIINSGQAFGISLGLMASSWIAFDLGGGWRAPFYVFAVPTILVGLLMWVLIREPRAHVDAADAGPKPSVLSLFRVRNLVLTFVMVFCSIYGFFVMITWLPTYLAEVRGVEASQTGFVSSLVAWTSVPAALLIAWISDRIGVRKPLLLMVFPLAIASILLLVLAPSMPLVILALVMYGFFGKLATDPLLISLCGLNSPASITASAFGLFNFIGMSSSILAPYVTGLLVDVTGSWNAGFYLAIGLLAIAIVAALGLRENRPAAPAPSPSDSRERA</sequence>
<evidence type="ECO:0000313" key="8">
    <source>
        <dbReference type="EMBL" id="MFC0673902.1"/>
    </source>
</evidence>
<feature type="transmembrane region" description="Helical" evidence="6">
    <location>
        <begin position="184"/>
        <end position="202"/>
    </location>
</feature>
<feature type="transmembrane region" description="Helical" evidence="6">
    <location>
        <begin position="92"/>
        <end position="118"/>
    </location>
</feature>
<dbReference type="EMBL" id="JBHLSV010000007">
    <property type="protein sequence ID" value="MFC0673902.1"/>
    <property type="molecule type" value="Genomic_DNA"/>
</dbReference>
<dbReference type="InterPro" id="IPR050189">
    <property type="entry name" value="MFS_Efflux_Transporters"/>
</dbReference>
<evidence type="ECO:0000313" key="9">
    <source>
        <dbReference type="Proteomes" id="UP001589793"/>
    </source>
</evidence>
<keyword evidence="9" id="KW-1185">Reference proteome</keyword>
<organism evidence="8 9">
    <name type="scientific">Brachybacterium hainanense</name>
    <dbReference type="NCBI Taxonomy" id="1541174"/>
    <lineage>
        <taxon>Bacteria</taxon>
        <taxon>Bacillati</taxon>
        <taxon>Actinomycetota</taxon>
        <taxon>Actinomycetes</taxon>
        <taxon>Micrococcales</taxon>
        <taxon>Dermabacteraceae</taxon>
        <taxon>Brachybacterium</taxon>
    </lineage>
</organism>
<dbReference type="PANTHER" id="PTHR43124:SF3">
    <property type="entry name" value="CHLORAMPHENICOL EFFLUX PUMP RV0191"/>
    <property type="match status" value="1"/>
</dbReference>
<comment type="caution">
    <text evidence="8">The sequence shown here is derived from an EMBL/GenBank/DDBJ whole genome shotgun (WGS) entry which is preliminary data.</text>
</comment>
<name>A0ABV6RBZ1_9MICO</name>
<feature type="transmembrane region" description="Helical" evidence="6">
    <location>
        <begin position="262"/>
        <end position="284"/>
    </location>
</feature>
<evidence type="ECO:0000256" key="4">
    <source>
        <dbReference type="ARBA" id="ARBA00022989"/>
    </source>
</evidence>
<feature type="domain" description="Major facilitator superfamily (MFS) profile" evidence="7">
    <location>
        <begin position="26"/>
        <end position="410"/>
    </location>
</feature>
<dbReference type="Proteomes" id="UP001589793">
    <property type="component" value="Unassembled WGS sequence"/>
</dbReference>
<evidence type="ECO:0000256" key="5">
    <source>
        <dbReference type="ARBA" id="ARBA00023136"/>
    </source>
</evidence>
<feature type="transmembrane region" description="Helical" evidence="6">
    <location>
        <begin position="60"/>
        <end position="80"/>
    </location>
</feature>
<feature type="transmembrane region" description="Helical" evidence="6">
    <location>
        <begin position="296"/>
        <end position="314"/>
    </location>
</feature>
<feature type="transmembrane region" description="Helical" evidence="6">
    <location>
        <begin position="23"/>
        <end position="39"/>
    </location>
</feature>
<dbReference type="RefSeq" id="WP_376979835.1">
    <property type="nucleotide sequence ID" value="NZ_JBHLSV010000007.1"/>
</dbReference>
<feature type="transmembrane region" description="Helical" evidence="6">
    <location>
        <begin position="386"/>
        <end position="405"/>
    </location>
</feature>
<dbReference type="Pfam" id="PF07690">
    <property type="entry name" value="MFS_1"/>
    <property type="match status" value="1"/>
</dbReference>
<evidence type="ECO:0000259" key="7">
    <source>
        <dbReference type="PROSITE" id="PS50850"/>
    </source>
</evidence>
<dbReference type="InterPro" id="IPR011701">
    <property type="entry name" value="MFS"/>
</dbReference>
<protein>
    <submittedName>
        <fullName evidence="8">MFS transporter</fullName>
    </submittedName>
</protein>
<keyword evidence="4 6" id="KW-1133">Transmembrane helix</keyword>
<feature type="transmembrane region" description="Helical" evidence="6">
    <location>
        <begin position="152"/>
        <end position="172"/>
    </location>
</feature>
<feature type="transmembrane region" description="Helical" evidence="6">
    <location>
        <begin position="355"/>
        <end position="374"/>
    </location>
</feature>
<reference evidence="8 9" key="1">
    <citation type="submission" date="2024-09" db="EMBL/GenBank/DDBJ databases">
        <authorList>
            <person name="Sun Q."/>
            <person name="Mori K."/>
        </authorList>
    </citation>
    <scope>NUCLEOTIDE SEQUENCE [LARGE SCALE GENOMIC DNA]</scope>
    <source>
        <strain evidence="8 9">CICC 10874</strain>
    </source>
</reference>
<evidence type="ECO:0000256" key="3">
    <source>
        <dbReference type="ARBA" id="ARBA00022692"/>
    </source>
</evidence>
<dbReference type="PROSITE" id="PS50850">
    <property type="entry name" value="MFS"/>
    <property type="match status" value="1"/>
</dbReference>
<dbReference type="PANTHER" id="PTHR43124">
    <property type="entry name" value="PURINE EFFLUX PUMP PBUE"/>
    <property type="match status" value="1"/>
</dbReference>
<dbReference type="PROSITE" id="PS00217">
    <property type="entry name" value="SUGAR_TRANSPORT_2"/>
    <property type="match status" value="1"/>
</dbReference>
<evidence type="ECO:0000256" key="1">
    <source>
        <dbReference type="ARBA" id="ARBA00004651"/>
    </source>
</evidence>
<comment type="subcellular location">
    <subcellularLocation>
        <location evidence="1">Cell membrane</location>
        <topology evidence="1">Multi-pass membrane protein</topology>
    </subcellularLocation>
</comment>
<dbReference type="SUPFAM" id="SSF103473">
    <property type="entry name" value="MFS general substrate transporter"/>
    <property type="match status" value="1"/>
</dbReference>
<keyword evidence="2" id="KW-1003">Cell membrane</keyword>
<gene>
    <name evidence="8" type="ORF">ACFFF6_08030</name>
</gene>
<keyword evidence="5 6" id="KW-0472">Membrane</keyword>
<accession>A0ABV6RBZ1</accession>
<evidence type="ECO:0000256" key="6">
    <source>
        <dbReference type="SAM" id="Phobius"/>
    </source>
</evidence>
<dbReference type="InterPro" id="IPR005829">
    <property type="entry name" value="Sugar_transporter_CS"/>
</dbReference>
<keyword evidence="3 6" id="KW-0812">Transmembrane</keyword>
<feature type="transmembrane region" description="Helical" evidence="6">
    <location>
        <begin position="229"/>
        <end position="250"/>
    </location>
</feature>
<evidence type="ECO:0000256" key="2">
    <source>
        <dbReference type="ARBA" id="ARBA00022475"/>
    </source>
</evidence>
<dbReference type="Gene3D" id="1.20.1250.20">
    <property type="entry name" value="MFS general substrate transporter like domains"/>
    <property type="match status" value="2"/>
</dbReference>